<protein>
    <recommendedName>
        <fullName evidence="4">F-box domain-containing protein</fullName>
    </recommendedName>
</protein>
<feature type="compositionally biased region" description="Polar residues" evidence="1">
    <location>
        <begin position="29"/>
        <end position="44"/>
    </location>
</feature>
<dbReference type="AlphaFoldDB" id="A0A8H6T6G2"/>
<dbReference type="RefSeq" id="XP_037223750.1">
    <property type="nucleotide sequence ID" value="XM_037360865.1"/>
</dbReference>
<dbReference type="OrthoDB" id="2999804at2759"/>
<name>A0A8H6T6G2_9AGAR</name>
<keyword evidence="3" id="KW-1185">Reference proteome</keyword>
<dbReference type="EMBL" id="JACAZF010000003">
    <property type="protein sequence ID" value="KAF7310300.1"/>
    <property type="molecule type" value="Genomic_DNA"/>
</dbReference>
<dbReference type="Proteomes" id="UP000636479">
    <property type="component" value="Unassembled WGS sequence"/>
</dbReference>
<sequence>MPPQATTSLKPQTDRSPAHARSPERGVVSSAQGATSHSNPSSECTSERRSPRPPALPFEVWSMIFEMHNAHCRASPSASEESKTRRVMMAHYPLMAVSRTWKDVVMSTTSLWAWIMIEMGWNRRNDAAQAVVETVVSRHLQRSKLHPLHIFLSNRGKYVESKQSSLIHRIFREAHRFQTLDLTNVSTIWLKDFRVPQLEFLALRETGDNLKLRTYTRSRVFWNAIELAPLRRFSVQCIYHDSLLIIRHTLGSLDDRGHRHIYLDVLEAPDSPILEAELVPKFVKLSDLLVFGNTQPHSLTLHGKHRAVLRIISRFNSTKLEQLVLKDSAPSSWMGHLESWGRAALIDIHKYSHLQRLSLENINFSGDWQGNTLAVLLRPLAQLQRLDVSDYFAFTHPGSFEACRFPLTGLLLGAEDDNRQGVVPMGPRVPFLPALDTLTYRVDSRIGPHHAATFPPDLAAAFLRDATTTVLKSIAALVEGWKRLRTEADAPVLGDLIKQREVMPGWTTFVITGLEAVDFGESHFPWFGEKLDEWRGGVVEVRFE</sequence>
<feature type="compositionally biased region" description="Basic and acidic residues" evidence="1">
    <location>
        <begin position="12"/>
        <end position="24"/>
    </location>
</feature>
<reference evidence="2" key="1">
    <citation type="submission" date="2020-05" db="EMBL/GenBank/DDBJ databases">
        <title>Mycena genomes resolve the evolution of fungal bioluminescence.</title>
        <authorList>
            <person name="Tsai I.J."/>
        </authorList>
    </citation>
    <scope>NUCLEOTIDE SEQUENCE</scope>
    <source>
        <strain evidence="2">171206Taipei</strain>
    </source>
</reference>
<organism evidence="2 3">
    <name type="scientific">Mycena indigotica</name>
    <dbReference type="NCBI Taxonomy" id="2126181"/>
    <lineage>
        <taxon>Eukaryota</taxon>
        <taxon>Fungi</taxon>
        <taxon>Dikarya</taxon>
        <taxon>Basidiomycota</taxon>
        <taxon>Agaricomycotina</taxon>
        <taxon>Agaricomycetes</taxon>
        <taxon>Agaricomycetidae</taxon>
        <taxon>Agaricales</taxon>
        <taxon>Marasmiineae</taxon>
        <taxon>Mycenaceae</taxon>
        <taxon>Mycena</taxon>
    </lineage>
</organism>
<comment type="caution">
    <text evidence="2">The sequence shown here is derived from an EMBL/GenBank/DDBJ whole genome shotgun (WGS) entry which is preliminary data.</text>
</comment>
<proteinExistence type="predicted"/>
<dbReference type="GeneID" id="59343381"/>
<feature type="compositionally biased region" description="Polar residues" evidence="1">
    <location>
        <begin position="1"/>
        <end position="11"/>
    </location>
</feature>
<accession>A0A8H6T6G2</accession>
<evidence type="ECO:0000313" key="2">
    <source>
        <dbReference type="EMBL" id="KAF7310300.1"/>
    </source>
</evidence>
<evidence type="ECO:0000256" key="1">
    <source>
        <dbReference type="SAM" id="MobiDB-lite"/>
    </source>
</evidence>
<feature type="region of interest" description="Disordered" evidence="1">
    <location>
        <begin position="1"/>
        <end position="53"/>
    </location>
</feature>
<gene>
    <name evidence="2" type="ORF">MIND_00404000</name>
</gene>
<evidence type="ECO:0008006" key="4">
    <source>
        <dbReference type="Google" id="ProtNLM"/>
    </source>
</evidence>
<evidence type="ECO:0000313" key="3">
    <source>
        <dbReference type="Proteomes" id="UP000636479"/>
    </source>
</evidence>